<evidence type="ECO:0000313" key="1">
    <source>
        <dbReference type="EMBL" id="CEK86336.1"/>
    </source>
</evidence>
<dbReference type="EMBL" id="HACG01039473">
    <property type="protein sequence ID" value="CEK86338.1"/>
    <property type="molecule type" value="Transcribed_RNA"/>
</dbReference>
<proteinExistence type="predicted"/>
<protein>
    <submittedName>
        <fullName evidence="2">Uncharacterized protein</fullName>
    </submittedName>
</protein>
<sequence>PGHLIWHLSDFCMKLFLSSVPLDIQANLTPTSEVKEYSLQDMRYQKMELPTQKGDQRQPIIIQ</sequence>
<dbReference type="EMBL" id="HACG01039471">
    <property type="protein sequence ID" value="CEK86336.1"/>
    <property type="molecule type" value="Transcribed_RNA"/>
</dbReference>
<feature type="non-terminal residue" evidence="2">
    <location>
        <position position="1"/>
    </location>
</feature>
<name>A0A0B7AZY6_9EUPU</name>
<gene>
    <name evidence="2" type="primary">ORF153206</name>
    <name evidence="1" type="synonym">ORF153203</name>
</gene>
<organism evidence="2">
    <name type="scientific">Arion vulgaris</name>
    <dbReference type="NCBI Taxonomy" id="1028688"/>
    <lineage>
        <taxon>Eukaryota</taxon>
        <taxon>Metazoa</taxon>
        <taxon>Spiralia</taxon>
        <taxon>Lophotrochozoa</taxon>
        <taxon>Mollusca</taxon>
        <taxon>Gastropoda</taxon>
        <taxon>Heterobranchia</taxon>
        <taxon>Euthyneura</taxon>
        <taxon>Panpulmonata</taxon>
        <taxon>Eupulmonata</taxon>
        <taxon>Stylommatophora</taxon>
        <taxon>Helicina</taxon>
        <taxon>Arionoidea</taxon>
        <taxon>Arionidae</taxon>
        <taxon>Arion</taxon>
    </lineage>
</organism>
<dbReference type="AlphaFoldDB" id="A0A0B7AZY6"/>
<accession>A0A0B7AZY6</accession>
<evidence type="ECO:0000313" key="2">
    <source>
        <dbReference type="EMBL" id="CEK86338.1"/>
    </source>
</evidence>
<reference evidence="2" key="1">
    <citation type="submission" date="2014-12" db="EMBL/GenBank/DDBJ databases">
        <title>Insight into the proteome of Arion vulgaris.</title>
        <authorList>
            <person name="Aradska J."/>
            <person name="Bulat T."/>
            <person name="Smidak R."/>
            <person name="Sarate P."/>
            <person name="Gangsoo J."/>
            <person name="Sialana F."/>
            <person name="Bilban M."/>
            <person name="Lubec G."/>
        </authorList>
    </citation>
    <scope>NUCLEOTIDE SEQUENCE</scope>
    <source>
        <tissue evidence="2">Skin</tissue>
    </source>
</reference>